<keyword evidence="2" id="KW-1185">Reference proteome</keyword>
<accession>A0A2A6CWZ1</accession>
<sequence>MPLPDVKDINLISLPSDIIRNIVIVGLESIHRMRLSLLVTLFLVPILDHVCVVIAFGATSSIYFTLSSLAIYAAMIYIIVRRPRSIIFKILHVIMGRENDNSGFSELNYLLYYDGIWTLNGRSLIVTLFLVPILGHLVAMIAMPTFIFHNLPTLVAYVAMIYIVVWGPRTILFKCLYVIMMLLGLIMIGLSLFVLAVCSLTPNAMFRRMFNHLTDLKIREDDLEFRFEGKQRRFPFFEIVRLVSMIIATFTISRTYVVLVAFNAVRKETVKYESQSLPFVHTLVTRPNDREEVLEMRNVKNEEMLTVYFELK</sequence>
<reference evidence="2" key="1">
    <citation type="journal article" date="2008" name="Nat. Genet.">
        <title>The Pristionchus pacificus genome provides a unique perspective on nematode lifestyle and parasitism.</title>
        <authorList>
            <person name="Dieterich C."/>
            <person name="Clifton S.W."/>
            <person name="Schuster L.N."/>
            <person name="Chinwalla A."/>
            <person name="Delehaunty K."/>
            <person name="Dinkelacker I."/>
            <person name="Fulton L."/>
            <person name="Fulton R."/>
            <person name="Godfrey J."/>
            <person name="Minx P."/>
            <person name="Mitreva M."/>
            <person name="Roeseler W."/>
            <person name="Tian H."/>
            <person name="Witte H."/>
            <person name="Yang S.P."/>
            <person name="Wilson R.K."/>
            <person name="Sommer R.J."/>
        </authorList>
    </citation>
    <scope>NUCLEOTIDE SEQUENCE [LARGE SCALE GENOMIC DNA]</scope>
    <source>
        <strain evidence="2">PS312</strain>
    </source>
</reference>
<gene>
    <name evidence="1" type="primary">WBGene00205876</name>
</gene>
<dbReference type="EnsemblMetazoa" id="PPA33016.1">
    <property type="protein sequence ID" value="PPA33016.1"/>
    <property type="gene ID" value="WBGene00205876"/>
</dbReference>
<organism evidence="1 2">
    <name type="scientific">Pristionchus pacificus</name>
    <name type="common">Parasitic nematode worm</name>
    <dbReference type="NCBI Taxonomy" id="54126"/>
    <lineage>
        <taxon>Eukaryota</taxon>
        <taxon>Metazoa</taxon>
        <taxon>Ecdysozoa</taxon>
        <taxon>Nematoda</taxon>
        <taxon>Chromadorea</taxon>
        <taxon>Rhabditida</taxon>
        <taxon>Rhabditina</taxon>
        <taxon>Diplogasteromorpha</taxon>
        <taxon>Diplogasteroidea</taxon>
        <taxon>Neodiplogasteridae</taxon>
        <taxon>Pristionchus</taxon>
    </lineage>
</organism>
<evidence type="ECO:0000313" key="1">
    <source>
        <dbReference type="EnsemblMetazoa" id="PPA33016.1"/>
    </source>
</evidence>
<protein>
    <submittedName>
        <fullName evidence="1">Uncharacterized protein</fullName>
    </submittedName>
</protein>
<evidence type="ECO:0000313" key="2">
    <source>
        <dbReference type="Proteomes" id="UP000005239"/>
    </source>
</evidence>
<proteinExistence type="predicted"/>
<reference evidence="1" key="2">
    <citation type="submission" date="2022-06" db="UniProtKB">
        <authorList>
            <consortium name="EnsemblMetazoa"/>
        </authorList>
    </citation>
    <scope>IDENTIFICATION</scope>
    <source>
        <strain evidence="1">PS312</strain>
    </source>
</reference>
<accession>A0A8R1UL09</accession>
<name>A0A2A6CWZ1_PRIPA</name>
<dbReference type="Proteomes" id="UP000005239">
    <property type="component" value="Unassembled WGS sequence"/>
</dbReference>
<dbReference type="AlphaFoldDB" id="A0A2A6CWZ1"/>